<dbReference type="GO" id="GO:0005737">
    <property type="term" value="C:cytoplasm"/>
    <property type="evidence" value="ECO:0007669"/>
    <property type="project" value="TreeGrafter"/>
</dbReference>
<dbReference type="FunFam" id="3.40.50.720:FF:000039">
    <property type="entry name" value="Alcohol dehydrogenase AdhP"/>
    <property type="match status" value="1"/>
</dbReference>
<dbReference type="SUPFAM" id="SSF50630">
    <property type="entry name" value="Acid proteases"/>
    <property type="match status" value="1"/>
</dbReference>
<proteinExistence type="inferred from homology"/>
<dbReference type="PROSITE" id="PS00059">
    <property type="entry name" value="ADH_ZINC"/>
    <property type="match status" value="1"/>
</dbReference>
<evidence type="ECO:0000256" key="14">
    <source>
        <dbReference type="RuleBase" id="RU361277"/>
    </source>
</evidence>
<evidence type="ECO:0000256" key="8">
    <source>
        <dbReference type="ARBA" id="ARBA00022801"/>
    </source>
</evidence>
<dbReference type="GO" id="GO:0006508">
    <property type="term" value="P:proteolysis"/>
    <property type="evidence" value="ECO:0007669"/>
    <property type="project" value="UniProtKB-KW"/>
</dbReference>
<dbReference type="InterPro" id="IPR001969">
    <property type="entry name" value="Aspartic_peptidase_AS"/>
</dbReference>
<evidence type="ECO:0000256" key="5">
    <source>
        <dbReference type="ARBA" id="ARBA00022670"/>
    </source>
</evidence>
<feature type="compositionally biased region" description="Polar residues" evidence="15">
    <location>
        <begin position="577"/>
        <end position="586"/>
    </location>
</feature>
<dbReference type="GO" id="GO:0008270">
    <property type="term" value="F:zinc ion binding"/>
    <property type="evidence" value="ECO:0007669"/>
    <property type="project" value="InterPro"/>
</dbReference>
<dbReference type="InterPro" id="IPR036291">
    <property type="entry name" value="NAD(P)-bd_dom_sf"/>
</dbReference>
<comment type="cofactor">
    <cofactor evidence="1 14">
        <name>Zn(2+)</name>
        <dbReference type="ChEBI" id="CHEBI:29105"/>
    </cofactor>
</comment>
<dbReference type="Pfam" id="PF00107">
    <property type="entry name" value="ADH_zinc_N"/>
    <property type="match status" value="1"/>
</dbReference>
<dbReference type="PRINTS" id="PR00792">
    <property type="entry name" value="PEPSIN"/>
</dbReference>
<evidence type="ECO:0000256" key="9">
    <source>
        <dbReference type="ARBA" id="ARBA00022833"/>
    </source>
</evidence>
<dbReference type="Gene3D" id="3.90.180.10">
    <property type="entry name" value="Medium-chain alcohol dehydrogenases, catalytic domain"/>
    <property type="match status" value="1"/>
</dbReference>
<dbReference type="Gene3D" id="2.40.70.10">
    <property type="entry name" value="Acid Proteases"/>
    <property type="match status" value="2"/>
</dbReference>
<dbReference type="GO" id="GO:0004190">
    <property type="term" value="F:aspartic-type endopeptidase activity"/>
    <property type="evidence" value="ECO:0007669"/>
    <property type="project" value="UniProtKB-KW"/>
</dbReference>
<evidence type="ECO:0000256" key="6">
    <source>
        <dbReference type="ARBA" id="ARBA00022723"/>
    </source>
</evidence>
<dbReference type="EMBL" id="LFZO01000323">
    <property type="protein sequence ID" value="KXT09596.1"/>
    <property type="molecule type" value="Genomic_DNA"/>
</dbReference>
<comment type="similarity">
    <text evidence="2 13">Belongs to the peptidase A1 family.</text>
</comment>
<dbReference type="Gene3D" id="3.40.50.720">
    <property type="entry name" value="NAD(P)-binding Rossmann-like Domain"/>
    <property type="match status" value="1"/>
</dbReference>
<evidence type="ECO:0000256" key="3">
    <source>
        <dbReference type="ARBA" id="ARBA00008072"/>
    </source>
</evidence>
<dbReference type="Pfam" id="PF00026">
    <property type="entry name" value="Asp"/>
    <property type="match status" value="1"/>
</dbReference>
<dbReference type="EC" id="1.1.1.1" evidence="4"/>
<dbReference type="Pfam" id="PF08240">
    <property type="entry name" value="ADH_N"/>
    <property type="match status" value="1"/>
</dbReference>
<protein>
    <recommendedName>
        <fullName evidence="4">alcohol dehydrogenase</fullName>
        <ecNumber evidence="4">1.1.1.1</ecNumber>
    </recommendedName>
</protein>
<evidence type="ECO:0000256" key="7">
    <source>
        <dbReference type="ARBA" id="ARBA00022750"/>
    </source>
</evidence>
<evidence type="ECO:0000256" key="10">
    <source>
        <dbReference type="ARBA" id="ARBA00023002"/>
    </source>
</evidence>
<evidence type="ECO:0000313" key="18">
    <source>
        <dbReference type="Proteomes" id="UP000073492"/>
    </source>
</evidence>
<keyword evidence="6 14" id="KW-0479">Metal-binding</keyword>
<comment type="caution">
    <text evidence="17">The sequence shown here is derived from an EMBL/GenBank/DDBJ whole genome shotgun (WGS) entry which is preliminary data.</text>
</comment>
<gene>
    <name evidence="17" type="ORF">AC579_2510</name>
</gene>
<keyword evidence="8 13" id="KW-0378">Hydrolase</keyword>
<sequence>MAQIPKMQWAQVIEKTGGPVEYKQIPVQQPGPDEVLVNIKFSGVCHTDLHAVNGDWPLPTKLPLVGGHEGAGVVVAKGDLVQDIEIGDHAGVKWINGSCLACDFCQQSDEPLCSKALLSGYTVDGSFQQYCIAKAAHVARIPKECALDAISPVLCAGITVYKGLKESGVRPGQTVAIVGAGGGLGSLAQQYAKAMGLHVIAIDSGEEKRKMSLEQLGASAFVDFATSQNLVKDVQAATEDGLGPHAVILVAVNEKPFQQAAEYVRPRGTVICIGLPAGAYLRAPVFESVIKMVNIRGSYVGNRKDSSEAIDFFRRGLIKAPFKVVGLSELQKVYDLMHKGQIAGRYVLDTSKPFFVCVQRLTMVKIATSAAASRLLRSGPVGQWASGHAQHGETSMRVLKSWSPASGHTQQDLADVESKWQETQDREQMAIASSPSDFIPSFPAIGNNTTTMKLPLPLPLLTTLALTGAVLAAPAPHAKSLVKRSFKAPAPGRTVNSPFDDINRAHRKWGWSVIVEHPSGYQSYHAQSSSAAAPVVVVVTSTYYAASGIAPLSTGSPTIETNTNATIPSYGSIASTTAYPSPSPTAGNEDGEATTTPEDYESGYLTPVHVGGQLMNLNFDTGSADLWVFSTKLSSSEVQGQSTFDPEKSSTFQEYHGASWNITYGDLSGAGGIVGFDVVDIGGSTVQKQCVELAEYVSQAMISDSDSDGILGLAFSSINTVEPQQQKTFFENVMDDLSSPLFTADLEESNGKGTYEFGKIDKSKYSGDIHYTSVDNSEGFWSLSIPSYKIGNNTASSTKCQECFPVIADTGTSLLYLEEPIVRAYYDQIDGVDEEDGLIAAPCDTPMPDLGIKIGDWYATIKGGDMFYAPSPYAGREHMCWGGLQPTLASNMGILGDVFLKQFFAVFDGGNLRFGVAEKD</sequence>
<dbReference type="InterPro" id="IPR001461">
    <property type="entry name" value="Aspartic_peptidase_A1"/>
</dbReference>
<organism evidence="17 18">
    <name type="scientific">Pseudocercospora musae</name>
    <dbReference type="NCBI Taxonomy" id="113226"/>
    <lineage>
        <taxon>Eukaryota</taxon>
        <taxon>Fungi</taxon>
        <taxon>Dikarya</taxon>
        <taxon>Ascomycota</taxon>
        <taxon>Pezizomycotina</taxon>
        <taxon>Dothideomycetes</taxon>
        <taxon>Dothideomycetidae</taxon>
        <taxon>Mycosphaerellales</taxon>
        <taxon>Mycosphaerellaceae</taxon>
        <taxon>Pseudocercospora</taxon>
    </lineage>
</organism>
<dbReference type="InterPro" id="IPR013154">
    <property type="entry name" value="ADH-like_N"/>
</dbReference>
<evidence type="ECO:0000256" key="11">
    <source>
        <dbReference type="ARBA" id="ARBA00023027"/>
    </source>
</evidence>
<feature type="domain" description="Peptidase A1" evidence="16">
    <location>
        <begin position="604"/>
        <end position="917"/>
    </location>
</feature>
<dbReference type="InterPro" id="IPR033121">
    <property type="entry name" value="PEPTIDASE_A1"/>
</dbReference>
<dbReference type="CDD" id="cd08297">
    <property type="entry name" value="CAD3"/>
    <property type="match status" value="1"/>
</dbReference>
<dbReference type="GO" id="GO:0004022">
    <property type="term" value="F:alcohol dehydrogenase (NAD+) activity"/>
    <property type="evidence" value="ECO:0007669"/>
    <property type="project" value="UniProtKB-EC"/>
</dbReference>
<dbReference type="Proteomes" id="UP000073492">
    <property type="component" value="Unassembled WGS sequence"/>
</dbReference>
<evidence type="ECO:0000256" key="4">
    <source>
        <dbReference type="ARBA" id="ARBA00013190"/>
    </source>
</evidence>
<name>A0A139I4C3_9PEZI</name>
<dbReference type="SUPFAM" id="SSF50129">
    <property type="entry name" value="GroES-like"/>
    <property type="match status" value="1"/>
</dbReference>
<dbReference type="InterPro" id="IPR021109">
    <property type="entry name" value="Peptidase_aspartic_dom_sf"/>
</dbReference>
<dbReference type="PROSITE" id="PS00141">
    <property type="entry name" value="ASP_PROTEASE"/>
    <property type="match status" value="1"/>
</dbReference>
<dbReference type="FunFam" id="2.40.70.10:FF:000026">
    <property type="entry name" value="Endothiapepsin"/>
    <property type="match status" value="1"/>
</dbReference>
<keyword evidence="10" id="KW-0560">Oxidoreductase</keyword>
<dbReference type="InterPro" id="IPR011032">
    <property type="entry name" value="GroES-like_sf"/>
</dbReference>
<dbReference type="SUPFAM" id="SSF51735">
    <property type="entry name" value="NAD(P)-binding Rossmann-fold domains"/>
    <property type="match status" value="1"/>
</dbReference>
<feature type="region of interest" description="Disordered" evidence="15">
    <location>
        <begin position="577"/>
        <end position="596"/>
    </location>
</feature>
<keyword evidence="7 13" id="KW-0064">Aspartyl protease</keyword>
<evidence type="ECO:0000256" key="2">
    <source>
        <dbReference type="ARBA" id="ARBA00007447"/>
    </source>
</evidence>
<dbReference type="InterPro" id="IPR020843">
    <property type="entry name" value="ER"/>
</dbReference>
<dbReference type="FunFam" id="3.90.180.10:FF:000002">
    <property type="entry name" value="Alcohol dehydrogenase AdhP"/>
    <property type="match status" value="1"/>
</dbReference>
<dbReference type="InterPro" id="IPR034163">
    <property type="entry name" value="Aspergillopepsin-like_cat_dom"/>
</dbReference>
<dbReference type="STRING" id="113226.A0A139I4C3"/>
<feature type="active site" evidence="12">
    <location>
        <position position="809"/>
    </location>
</feature>
<dbReference type="PANTHER" id="PTHR42940:SF3">
    <property type="entry name" value="ALCOHOL DEHYDROGENASE 1-RELATED"/>
    <property type="match status" value="1"/>
</dbReference>
<reference evidence="17 18" key="1">
    <citation type="submission" date="2015-07" db="EMBL/GenBank/DDBJ databases">
        <title>Comparative genomics of the Sigatoka disease complex on banana suggests a link between parallel evolutionary changes in Pseudocercospora fijiensis and Pseudocercospora eumusae and increased virulence on the banana host.</title>
        <authorList>
            <person name="Chang T.-C."/>
            <person name="Salvucci A."/>
            <person name="Crous P.W."/>
            <person name="Stergiopoulos I."/>
        </authorList>
    </citation>
    <scope>NUCLEOTIDE SEQUENCE [LARGE SCALE GENOMIC DNA]</scope>
    <source>
        <strain evidence="17 18">CBS 116634</strain>
    </source>
</reference>
<dbReference type="SMART" id="SM00829">
    <property type="entry name" value="PKS_ER"/>
    <property type="match status" value="1"/>
</dbReference>
<dbReference type="PANTHER" id="PTHR42940">
    <property type="entry name" value="ALCOHOL DEHYDROGENASE 1-RELATED"/>
    <property type="match status" value="1"/>
</dbReference>
<evidence type="ECO:0000256" key="13">
    <source>
        <dbReference type="RuleBase" id="RU000454"/>
    </source>
</evidence>
<dbReference type="CDD" id="cd06097">
    <property type="entry name" value="Aspergillopepsin_like"/>
    <property type="match status" value="1"/>
</dbReference>
<dbReference type="InterPro" id="IPR013149">
    <property type="entry name" value="ADH-like_C"/>
</dbReference>
<keyword evidence="11" id="KW-0520">NAD</keyword>
<accession>A0A139I4C3</accession>
<dbReference type="AlphaFoldDB" id="A0A139I4C3"/>
<keyword evidence="5 13" id="KW-0645">Protease</keyword>
<comment type="similarity">
    <text evidence="3 14">Belongs to the zinc-containing alcohol dehydrogenase family.</text>
</comment>
<evidence type="ECO:0000256" key="1">
    <source>
        <dbReference type="ARBA" id="ARBA00001947"/>
    </source>
</evidence>
<evidence type="ECO:0000259" key="16">
    <source>
        <dbReference type="PROSITE" id="PS51767"/>
    </source>
</evidence>
<feature type="active site" evidence="12">
    <location>
        <position position="620"/>
    </location>
</feature>
<keyword evidence="9 14" id="KW-0862">Zinc</keyword>
<dbReference type="PROSITE" id="PS51767">
    <property type="entry name" value="PEPTIDASE_A1"/>
    <property type="match status" value="1"/>
</dbReference>
<evidence type="ECO:0000313" key="17">
    <source>
        <dbReference type="EMBL" id="KXT09596.1"/>
    </source>
</evidence>
<dbReference type="InterPro" id="IPR002328">
    <property type="entry name" value="ADH_Zn_CS"/>
</dbReference>
<evidence type="ECO:0000256" key="15">
    <source>
        <dbReference type="SAM" id="MobiDB-lite"/>
    </source>
</evidence>
<keyword evidence="18" id="KW-1185">Reference proteome</keyword>
<evidence type="ECO:0000256" key="12">
    <source>
        <dbReference type="PIRSR" id="PIRSR601461-1"/>
    </source>
</evidence>
<dbReference type="OrthoDB" id="1879366at2759"/>